<dbReference type="Pfam" id="PF01425">
    <property type="entry name" value="Amidase"/>
    <property type="match status" value="1"/>
</dbReference>
<evidence type="ECO:0000256" key="4">
    <source>
        <dbReference type="ARBA" id="ARBA00022801"/>
    </source>
</evidence>
<dbReference type="InterPro" id="IPR036928">
    <property type="entry name" value="AS_sf"/>
</dbReference>
<dbReference type="PROSITE" id="PS00571">
    <property type="entry name" value="AMIDASES"/>
    <property type="match status" value="1"/>
</dbReference>
<dbReference type="Gene3D" id="3.90.1300.10">
    <property type="entry name" value="Amidase signature (AS) domain"/>
    <property type="match status" value="1"/>
</dbReference>
<dbReference type="EC" id="3.5.1.4" evidence="3"/>
<reference evidence="8" key="1">
    <citation type="journal article" date="2020" name="bioRxiv">
        <title>Whole genome comparisons of ergot fungi reveals the divergence and evolution of species within the genus Claviceps are the result of varying mechanisms driving genome evolution and host range expansion.</title>
        <authorList>
            <person name="Wyka S.A."/>
            <person name="Mondo S.J."/>
            <person name="Liu M."/>
            <person name="Dettman J."/>
            <person name="Nalam V."/>
            <person name="Broders K.D."/>
        </authorList>
    </citation>
    <scope>NUCLEOTIDE SEQUENCE</scope>
    <source>
        <strain evidence="8">CCC 602</strain>
    </source>
</reference>
<feature type="binding site" evidence="6">
    <location>
        <position position="240"/>
    </location>
    <ligand>
        <name>substrate</name>
    </ligand>
</feature>
<dbReference type="InterPro" id="IPR023631">
    <property type="entry name" value="Amidase_dom"/>
</dbReference>
<protein>
    <recommendedName>
        <fullName evidence="3">amidase</fullName>
        <ecNumber evidence="3">3.5.1.4</ecNumber>
    </recommendedName>
</protein>
<gene>
    <name evidence="8" type="ORF">E4U43_002503</name>
</gene>
<sequence>MLNAHTIVLGDIANIGKSTQCTSDLAVGLRRLAYPSRQKRKQVDSQISTAWRLDSVLLASTLENGKLLEANIPRRSGILSHQEIDITEHYSAEQLLRRLARGGMTSLAVTTAFCKRAAIAQQLTSCLTEHFFDRALARATYLDEYLSRKGKPLGPLHGLPISIKDSFCVEGVQSTLGFVAFLEKPAAEANSALVNMLLDLGAVLYTKTNLPQTMMTADSENNIFGRTLNPNNTKLTAGGSSGGEGALVSLRGSILGVGTDIAGSIRIPAQCNGVYAFKPTSNRVPFSGQVSPRSMDGLPGLTPVAGPLAHSIADLRLFMMTILHAQPNRYDITAHAGPWQQQQPSESRRLTIGLVSEDENFPLHPPVRRAMNSAVEALAAAGHSVVQLANSADRSISYGNRLAFQYLVSAPHVDYLAASGEPPVASVSHSYHPMFTGPFPVSQALDPFEKLNALHMAVQRYQEAWQQVWVDNEIDVFLAPAAQSTAVAHDTFGWPPYTI</sequence>
<evidence type="ECO:0000256" key="5">
    <source>
        <dbReference type="PIRSR" id="PIRSR001221-1"/>
    </source>
</evidence>
<dbReference type="SUPFAM" id="SSF75304">
    <property type="entry name" value="Amidase signature (AS) enzymes"/>
    <property type="match status" value="1"/>
</dbReference>
<evidence type="ECO:0000313" key="8">
    <source>
        <dbReference type="EMBL" id="KAG5998075.1"/>
    </source>
</evidence>
<dbReference type="OrthoDB" id="6428749at2759"/>
<dbReference type="PANTHER" id="PTHR46072:SF3">
    <property type="entry name" value="AMIDASE"/>
    <property type="match status" value="1"/>
</dbReference>
<comment type="caution">
    <text evidence="8">The sequence shown here is derived from an EMBL/GenBank/DDBJ whole genome shotgun (WGS) entry which is preliminary data.</text>
</comment>
<evidence type="ECO:0000313" key="9">
    <source>
        <dbReference type="Proteomes" id="UP000748025"/>
    </source>
</evidence>
<evidence type="ECO:0000256" key="1">
    <source>
        <dbReference type="ARBA" id="ARBA00001311"/>
    </source>
</evidence>
<dbReference type="GO" id="GO:0004040">
    <property type="term" value="F:amidase activity"/>
    <property type="evidence" value="ECO:0007669"/>
    <property type="project" value="UniProtKB-EC"/>
</dbReference>
<dbReference type="AlphaFoldDB" id="A0A9P7N6J5"/>
<proteinExistence type="inferred from homology"/>
<dbReference type="EMBL" id="SRPW01001893">
    <property type="protein sequence ID" value="KAG5998075.1"/>
    <property type="molecule type" value="Genomic_DNA"/>
</dbReference>
<evidence type="ECO:0000259" key="7">
    <source>
        <dbReference type="Pfam" id="PF01425"/>
    </source>
</evidence>
<evidence type="ECO:0000256" key="6">
    <source>
        <dbReference type="PIRSR" id="PIRSR001221-2"/>
    </source>
</evidence>
<dbReference type="PANTHER" id="PTHR46072">
    <property type="entry name" value="AMIDASE-RELATED-RELATED"/>
    <property type="match status" value="1"/>
</dbReference>
<keyword evidence="4" id="KW-0378">Hydrolase</keyword>
<comment type="catalytic activity">
    <reaction evidence="1">
        <text>a monocarboxylic acid amide + H2O = a monocarboxylate + NH4(+)</text>
        <dbReference type="Rhea" id="RHEA:12020"/>
        <dbReference type="ChEBI" id="CHEBI:15377"/>
        <dbReference type="ChEBI" id="CHEBI:28938"/>
        <dbReference type="ChEBI" id="CHEBI:35757"/>
        <dbReference type="ChEBI" id="CHEBI:83628"/>
        <dbReference type="EC" id="3.5.1.4"/>
    </reaction>
</comment>
<keyword evidence="9" id="KW-1185">Reference proteome</keyword>
<comment type="similarity">
    <text evidence="2">Belongs to the amidase family.</text>
</comment>
<feature type="binding site" evidence="6">
    <location>
        <position position="214"/>
    </location>
    <ligand>
        <name>substrate</name>
    </ligand>
</feature>
<dbReference type="InterPro" id="IPR020556">
    <property type="entry name" value="Amidase_CS"/>
</dbReference>
<feature type="active site" description="Acyl-ester intermediate" evidence="5">
    <location>
        <position position="264"/>
    </location>
</feature>
<organism evidence="8 9">
    <name type="scientific">Claviceps pusilla</name>
    <dbReference type="NCBI Taxonomy" id="123648"/>
    <lineage>
        <taxon>Eukaryota</taxon>
        <taxon>Fungi</taxon>
        <taxon>Dikarya</taxon>
        <taxon>Ascomycota</taxon>
        <taxon>Pezizomycotina</taxon>
        <taxon>Sordariomycetes</taxon>
        <taxon>Hypocreomycetidae</taxon>
        <taxon>Hypocreales</taxon>
        <taxon>Clavicipitaceae</taxon>
        <taxon>Claviceps</taxon>
    </lineage>
</organism>
<name>A0A9P7N6J5_9HYPO</name>
<dbReference type="Proteomes" id="UP000748025">
    <property type="component" value="Unassembled WGS sequence"/>
</dbReference>
<feature type="domain" description="Amidase" evidence="7">
    <location>
        <begin position="109"/>
        <end position="491"/>
    </location>
</feature>
<feature type="active site" description="Charge relay system" evidence="5">
    <location>
        <position position="240"/>
    </location>
</feature>
<feature type="binding site" evidence="6">
    <location>
        <begin position="261"/>
        <end position="264"/>
    </location>
    <ligand>
        <name>substrate</name>
    </ligand>
</feature>
<accession>A0A9P7N6J5</accession>
<evidence type="ECO:0000256" key="2">
    <source>
        <dbReference type="ARBA" id="ARBA00009199"/>
    </source>
</evidence>
<dbReference type="PIRSF" id="PIRSF001221">
    <property type="entry name" value="Amidase_fungi"/>
    <property type="match status" value="1"/>
</dbReference>
<feature type="active site" description="Charge relay system" evidence="5">
    <location>
        <position position="164"/>
    </location>
</feature>
<evidence type="ECO:0000256" key="3">
    <source>
        <dbReference type="ARBA" id="ARBA00012922"/>
    </source>
</evidence>